<keyword evidence="1" id="KW-0479">Metal-binding</keyword>
<keyword evidence="3" id="KW-0812">Transmembrane</keyword>
<evidence type="ECO:0000313" key="6">
    <source>
        <dbReference type="Proteomes" id="UP000486602"/>
    </source>
</evidence>
<feature type="domain" description="Calcineurin-like phosphoesterase" evidence="4">
    <location>
        <begin position="178"/>
        <end position="360"/>
    </location>
</feature>
<sequence length="423" mass="47350">MKSILPILVFIAIFLAIDLYAFKSFKVVSEDWTNTVLRNTALIGYIISSLATYGLIIYALSQFSRDASNPMNSYLFSMAFGVVVLMFLPKLVVAVFHLFDDIVNLLKWLSSFFVQKPAVETLDGDRISRWKFISQLGWILAAIPFAGILYGMIQGRYAFRVITKTLNFANLPASANGLRIVHISDIHIGSFHKDGKEVKAGIKMVNDLQPDIIFFTGDLVNNFATETDGWDDILAALKAKYGKYSILGNHDYGDYAEWQNASAKNENLDRLKAYHSKIGFKLLLNEWTPFTTAAGETFEIIGVENWGAGGFTKYGDLDKAMEGTNSKNFQVLLSHDPSHWDAKVIGKTEIDLTLSGHTHGMQFGIEIPGLIKWSPVKYRYPRWGGLYSEASQMIYVNRGFGYIGFPGRVGMPPEITLLELKKG</sequence>
<dbReference type="GO" id="GO:0016020">
    <property type="term" value="C:membrane"/>
    <property type="evidence" value="ECO:0007669"/>
    <property type="project" value="GOC"/>
</dbReference>
<proteinExistence type="predicted"/>
<keyword evidence="3" id="KW-0472">Membrane</keyword>
<feature type="transmembrane region" description="Helical" evidence="3">
    <location>
        <begin position="5"/>
        <end position="22"/>
    </location>
</feature>
<keyword evidence="6" id="KW-1185">Reference proteome</keyword>
<feature type="transmembrane region" description="Helical" evidence="3">
    <location>
        <begin position="73"/>
        <end position="99"/>
    </location>
</feature>
<protein>
    <submittedName>
        <fullName evidence="5">Metallophosphoesterase</fullName>
    </submittedName>
</protein>
<gene>
    <name evidence="5" type="ORF">G3O08_20240</name>
</gene>
<dbReference type="PANTHER" id="PTHR31302:SF31">
    <property type="entry name" value="PHOSPHODIESTERASE YAEI"/>
    <property type="match status" value="1"/>
</dbReference>
<dbReference type="InterPro" id="IPR051158">
    <property type="entry name" value="Metallophosphoesterase_sf"/>
</dbReference>
<dbReference type="Proteomes" id="UP000486602">
    <property type="component" value="Unassembled WGS sequence"/>
</dbReference>
<dbReference type="InterPro" id="IPR029052">
    <property type="entry name" value="Metallo-depent_PP-like"/>
</dbReference>
<keyword evidence="2" id="KW-0378">Hydrolase</keyword>
<organism evidence="5 6">
    <name type="scientific">Cryomorpha ignava</name>
    <dbReference type="NCBI Taxonomy" id="101383"/>
    <lineage>
        <taxon>Bacteria</taxon>
        <taxon>Pseudomonadati</taxon>
        <taxon>Bacteroidota</taxon>
        <taxon>Flavobacteriia</taxon>
        <taxon>Flavobacteriales</taxon>
        <taxon>Cryomorphaceae</taxon>
        <taxon>Cryomorpha</taxon>
    </lineage>
</organism>
<evidence type="ECO:0000259" key="4">
    <source>
        <dbReference type="Pfam" id="PF00149"/>
    </source>
</evidence>
<dbReference type="GO" id="GO:0009245">
    <property type="term" value="P:lipid A biosynthetic process"/>
    <property type="evidence" value="ECO:0007669"/>
    <property type="project" value="TreeGrafter"/>
</dbReference>
<evidence type="ECO:0000313" key="5">
    <source>
        <dbReference type="EMBL" id="NEN25823.1"/>
    </source>
</evidence>
<evidence type="ECO:0000256" key="2">
    <source>
        <dbReference type="ARBA" id="ARBA00022801"/>
    </source>
</evidence>
<dbReference type="EMBL" id="JAAGVY010000087">
    <property type="protein sequence ID" value="NEN25823.1"/>
    <property type="molecule type" value="Genomic_DNA"/>
</dbReference>
<name>A0A7K3WW13_9FLAO</name>
<accession>A0A7K3WW13</accession>
<dbReference type="GO" id="GO:0008758">
    <property type="term" value="F:UDP-2,3-diacylglucosamine hydrolase activity"/>
    <property type="evidence" value="ECO:0007669"/>
    <property type="project" value="TreeGrafter"/>
</dbReference>
<dbReference type="CDD" id="cd07385">
    <property type="entry name" value="MPP_YkuE_C"/>
    <property type="match status" value="1"/>
</dbReference>
<evidence type="ECO:0000256" key="3">
    <source>
        <dbReference type="SAM" id="Phobius"/>
    </source>
</evidence>
<dbReference type="RefSeq" id="WP_163287268.1">
    <property type="nucleotide sequence ID" value="NZ_JAAGVY010000087.1"/>
</dbReference>
<dbReference type="PANTHER" id="PTHR31302">
    <property type="entry name" value="TRANSMEMBRANE PROTEIN WITH METALLOPHOSPHOESTERASE DOMAIN-RELATED"/>
    <property type="match status" value="1"/>
</dbReference>
<feature type="transmembrane region" description="Helical" evidence="3">
    <location>
        <begin position="42"/>
        <end position="61"/>
    </location>
</feature>
<dbReference type="GO" id="GO:0046872">
    <property type="term" value="F:metal ion binding"/>
    <property type="evidence" value="ECO:0007669"/>
    <property type="project" value="UniProtKB-KW"/>
</dbReference>
<evidence type="ECO:0000256" key="1">
    <source>
        <dbReference type="ARBA" id="ARBA00022723"/>
    </source>
</evidence>
<comment type="caution">
    <text evidence="5">The sequence shown here is derived from an EMBL/GenBank/DDBJ whole genome shotgun (WGS) entry which is preliminary data.</text>
</comment>
<dbReference type="Pfam" id="PF00149">
    <property type="entry name" value="Metallophos"/>
    <property type="match status" value="1"/>
</dbReference>
<dbReference type="Gene3D" id="3.60.21.10">
    <property type="match status" value="1"/>
</dbReference>
<feature type="transmembrane region" description="Helical" evidence="3">
    <location>
        <begin position="132"/>
        <end position="153"/>
    </location>
</feature>
<dbReference type="InterPro" id="IPR004843">
    <property type="entry name" value="Calcineurin-like_PHP"/>
</dbReference>
<dbReference type="AlphaFoldDB" id="A0A7K3WW13"/>
<keyword evidence="3" id="KW-1133">Transmembrane helix</keyword>
<reference evidence="5 6" key="1">
    <citation type="submission" date="2020-02" db="EMBL/GenBank/DDBJ databases">
        <title>Out from the shadows clarifying the taxonomy of the family Cryomorphaceae and related taxa by utilizing the GTDB taxonomic framework.</title>
        <authorList>
            <person name="Bowman J.P."/>
        </authorList>
    </citation>
    <scope>NUCLEOTIDE SEQUENCE [LARGE SCALE GENOMIC DNA]</scope>
    <source>
        <strain evidence="5 6">QSSC 1-22</strain>
    </source>
</reference>
<dbReference type="SUPFAM" id="SSF56300">
    <property type="entry name" value="Metallo-dependent phosphatases"/>
    <property type="match status" value="1"/>
</dbReference>